<evidence type="ECO:0000256" key="1">
    <source>
        <dbReference type="SAM" id="MobiDB-lite"/>
    </source>
</evidence>
<dbReference type="AlphaFoldDB" id="A0A1I8B778"/>
<feature type="chain" id="PRO_5009315523" evidence="2">
    <location>
        <begin position="31"/>
        <end position="510"/>
    </location>
</feature>
<keyword evidence="2" id="KW-0732">Signal</keyword>
<feature type="compositionally biased region" description="Polar residues" evidence="1">
    <location>
        <begin position="321"/>
        <end position="343"/>
    </location>
</feature>
<evidence type="ECO:0000256" key="2">
    <source>
        <dbReference type="SAM" id="SignalP"/>
    </source>
</evidence>
<feature type="compositionally biased region" description="Basic and acidic residues" evidence="1">
    <location>
        <begin position="452"/>
        <end position="510"/>
    </location>
</feature>
<feature type="compositionally biased region" description="Low complexity" evidence="1">
    <location>
        <begin position="93"/>
        <end position="108"/>
    </location>
</feature>
<proteinExistence type="predicted"/>
<feature type="compositionally biased region" description="Basic and acidic residues" evidence="1">
    <location>
        <begin position="49"/>
        <end position="64"/>
    </location>
</feature>
<feature type="compositionally biased region" description="Basic and acidic residues" evidence="1">
    <location>
        <begin position="279"/>
        <end position="297"/>
    </location>
</feature>
<organism evidence="3 4">
    <name type="scientific">Meloidogyne hapla</name>
    <name type="common">Root-knot nematode worm</name>
    <dbReference type="NCBI Taxonomy" id="6305"/>
    <lineage>
        <taxon>Eukaryota</taxon>
        <taxon>Metazoa</taxon>
        <taxon>Ecdysozoa</taxon>
        <taxon>Nematoda</taxon>
        <taxon>Chromadorea</taxon>
        <taxon>Rhabditida</taxon>
        <taxon>Tylenchina</taxon>
        <taxon>Tylenchomorpha</taxon>
        <taxon>Tylenchoidea</taxon>
        <taxon>Meloidogynidae</taxon>
        <taxon>Meloidogyninae</taxon>
        <taxon>Meloidogyne</taxon>
    </lineage>
</organism>
<feature type="compositionally biased region" description="Basic and acidic residues" evidence="1">
    <location>
        <begin position="246"/>
        <end position="264"/>
    </location>
</feature>
<feature type="compositionally biased region" description="Basic and acidic residues" evidence="1">
    <location>
        <begin position="197"/>
        <end position="213"/>
    </location>
</feature>
<protein>
    <submittedName>
        <fullName evidence="4">Uncharacterized protein</fullName>
    </submittedName>
</protein>
<dbReference type="Proteomes" id="UP000095281">
    <property type="component" value="Unplaced"/>
</dbReference>
<keyword evidence="3" id="KW-1185">Reference proteome</keyword>
<reference evidence="4" key="1">
    <citation type="submission" date="2016-11" db="UniProtKB">
        <authorList>
            <consortium name="WormBaseParasite"/>
        </authorList>
    </citation>
    <scope>IDENTIFICATION</scope>
</reference>
<evidence type="ECO:0000313" key="4">
    <source>
        <dbReference type="WBParaSite" id="MhA1_Contig1472.frz3.gene8"/>
    </source>
</evidence>
<feature type="compositionally biased region" description="Basic and acidic residues" evidence="1">
    <location>
        <begin position="359"/>
        <end position="375"/>
    </location>
</feature>
<feature type="compositionally biased region" description="Acidic residues" evidence="1">
    <location>
        <begin position="145"/>
        <end position="155"/>
    </location>
</feature>
<feature type="compositionally biased region" description="Polar residues" evidence="1">
    <location>
        <begin position="160"/>
        <end position="172"/>
    </location>
</feature>
<feature type="region of interest" description="Disordered" evidence="1">
    <location>
        <begin position="40"/>
        <end position="391"/>
    </location>
</feature>
<evidence type="ECO:0000313" key="3">
    <source>
        <dbReference type="Proteomes" id="UP000095281"/>
    </source>
</evidence>
<name>A0A1I8B778_MELHA</name>
<feature type="region of interest" description="Disordered" evidence="1">
    <location>
        <begin position="445"/>
        <end position="510"/>
    </location>
</feature>
<feature type="compositionally biased region" description="Basic and acidic residues" evidence="1">
    <location>
        <begin position="109"/>
        <end position="126"/>
    </location>
</feature>
<feature type="compositionally biased region" description="Basic and acidic residues" evidence="1">
    <location>
        <begin position="229"/>
        <end position="239"/>
    </location>
</feature>
<accession>A0A1I8B778</accession>
<feature type="signal peptide" evidence="2">
    <location>
        <begin position="1"/>
        <end position="30"/>
    </location>
</feature>
<sequence length="510" mass="57414">MFCLKSKQNRGNHNILSPFLLLLVIEFIFTTEHIVEGGANAPTGEEVIEDHKGSGTSNDSEHSVITENVPIEADEEENAENVPIEGEEEKMLSRSPSSSSSKSSSNGSPKKEVPEPSDDQIEHNFLEEEEPSLVTEVAHNKEEQESQEIESEEFGENNIYEQSSQKTASPNFSPKKSPKKIDNSESSEELPLSSKFHLSDEESSPKKISNQEKEIEEMSPPPLSPLRIYTEENKRDLGKRTGLIIPKDKNVYVKAEKTSEDVGYKKARKAKSWPSNSPRKSEDFSPIKSSNEKEGALENKGLSASFSHDFRDKGIKEFNLSPKSTPVNSPNHPVVSEQISSPVHVSHHQKTSEFFNQIKTEKSEIEDDKGEKTHENPQTPPSSPVKDNQVVRKNSFKHAFNVVRAMSQSLFGKPFQWIGGKINAIKNNFNFKNIFKKKEIKNKKSITMNPIEGKEPRTIKDNKDHKHEKNGQEHGNRKSENEGERKGGIHKVEGTGHHHQHEEKAEKTGY</sequence>
<dbReference type="WBParaSite" id="MhA1_Contig1472.frz3.gene8">
    <property type="protein sequence ID" value="MhA1_Contig1472.frz3.gene8"/>
    <property type="gene ID" value="MhA1_Contig1472.frz3.gene8"/>
</dbReference>